<protein>
    <recommendedName>
        <fullName evidence="7">NlpC/P60 domain-containing protein</fullName>
    </recommendedName>
</protein>
<feature type="compositionally biased region" description="Basic and acidic residues" evidence="5">
    <location>
        <begin position="80"/>
        <end position="114"/>
    </location>
</feature>
<dbReference type="Gene3D" id="3.90.1720.10">
    <property type="entry name" value="endopeptidase domain like (from Nostoc punctiforme)"/>
    <property type="match status" value="1"/>
</dbReference>
<dbReference type="InterPro" id="IPR038765">
    <property type="entry name" value="Papain-like_cys_pep_sf"/>
</dbReference>
<evidence type="ECO:0000256" key="2">
    <source>
        <dbReference type="ARBA" id="ARBA00022670"/>
    </source>
</evidence>
<evidence type="ECO:0000313" key="9">
    <source>
        <dbReference type="Proteomes" id="UP000326336"/>
    </source>
</evidence>
<dbReference type="PANTHER" id="PTHR47053">
    <property type="entry name" value="MUREIN DD-ENDOPEPTIDASE MEPH-RELATED"/>
    <property type="match status" value="1"/>
</dbReference>
<comment type="similarity">
    <text evidence="1">Belongs to the peptidase C40 family.</text>
</comment>
<comment type="caution">
    <text evidence="8">The sequence shown here is derived from an EMBL/GenBank/DDBJ whole genome shotgun (WGS) entry which is preliminary data.</text>
</comment>
<keyword evidence="3" id="KW-0378">Hydrolase</keyword>
<organism evidence="8 9">
    <name type="scientific">Bifidobacterium jacchi</name>
    <dbReference type="NCBI Taxonomy" id="2490545"/>
    <lineage>
        <taxon>Bacteria</taxon>
        <taxon>Bacillati</taxon>
        <taxon>Actinomycetota</taxon>
        <taxon>Actinomycetes</taxon>
        <taxon>Bifidobacteriales</taxon>
        <taxon>Bifidobacteriaceae</taxon>
        <taxon>Bifidobacterium</taxon>
    </lineage>
</organism>
<sequence length="264" mass="27815">MRLSKTMMSAFTATVAAGMLFAVAPMAHAAESSSGLSAVRSFPAYSQVRKDFIGEHTSTEVESDSNWGGIEDLNVPRTKSSAEKQEEAARAAAKKAEEERRKAEEAERALEESQHLAVASQTAQAASRSEERKALTEFVYEDGDVTSGAGAAIGEAYSLIGQSMDCTMLVSRALAAAGINFHGWPEQYVNVPGGVEVTDGSLKPGDILIYRYTGGYNGGAHWDHVALYVGNGKAIHGGFNGGTVALAGVNVSTGGPDKVVRVFH</sequence>
<dbReference type="InterPro" id="IPR051202">
    <property type="entry name" value="Peptidase_C40"/>
</dbReference>
<dbReference type="AlphaFoldDB" id="A0A5N5RHL6"/>
<gene>
    <name evidence="8" type="ORF">EHS19_06490</name>
</gene>
<dbReference type="GO" id="GO:0008234">
    <property type="term" value="F:cysteine-type peptidase activity"/>
    <property type="evidence" value="ECO:0007669"/>
    <property type="project" value="UniProtKB-KW"/>
</dbReference>
<dbReference type="EMBL" id="RQSP01000020">
    <property type="protein sequence ID" value="KAB5606747.1"/>
    <property type="molecule type" value="Genomic_DNA"/>
</dbReference>
<feature type="domain" description="NlpC/P60" evidence="7">
    <location>
        <begin position="133"/>
        <end position="264"/>
    </location>
</feature>
<keyword evidence="9" id="KW-1185">Reference proteome</keyword>
<dbReference type="SUPFAM" id="SSF54001">
    <property type="entry name" value="Cysteine proteinases"/>
    <property type="match status" value="1"/>
</dbReference>
<evidence type="ECO:0000256" key="5">
    <source>
        <dbReference type="SAM" id="MobiDB-lite"/>
    </source>
</evidence>
<feature type="region of interest" description="Disordered" evidence="5">
    <location>
        <begin position="57"/>
        <end position="128"/>
    </location>
</feature>
<dbReference type="Proteomes" id="UP000326336">
    <property type="component" value="Unassembled WGS sequence"/>
</dbReference>
<evidence type="ECO:0000313" key="8">
    <source>
        <dbReference type="EMBL" id="KAB5606747.1"/>
    </source>
</evidence>
<name>A0A5N5RHL6_9BIFI</name>
<dbReference type="Pfam" id="PF00877">
    <property type="entry name" value="NLPC_P60"/>
    <property type="match status" value="1"/>
</dbReference>
<reference evidence="8 9" key="1">
    <citation type="journal article" date="2019" name="Int. J. Syst. Evol. Microbiol.">
        <title>Bifidobacterium jacchi sp. nov., isolated from the faeces of a baby common marmoset (Callithrix jacchus).</title>
        <authorList>
            <person name="Modesto M."/>
            <person name="Watanabe K."/>
            <person name="Arita M."/>
            <person name="Satti M."/>
            <person name="Oki K."/>
            <person name="Sciavilla P."/>
            <person name="Patavino C."/>
            <person name="Camma C."/>
            <person name="Michelini S."/>
            <person name="Sgorbati B."/>
            <person name="Mattarelli P."/>
        </authorList>
    </citation>
    <scope>NUCLEOTIDE SEQUENCE [LARGE SCALE GENOMIC DNA]</scope>
    <source>
        <strain evidence="8 9">MRM 9.3</strain>
    </source>
</reference>
<dbReference type="PANTHER" id="PTHR47053:SF1">
    <property type="entry name" value="MUREIN DD-ENDOPEPTIDASE MEPH-RELATED"/>
    <property type="match status" value="1"/>
</dbReference>
<evidence type="ECO:0000256" key="4">
    <source>
        <dbReference type="ARBA" id="ARBA00022807"/>
    </source>
</evidence>
<dbReference type="GO" id="GO:0006508">
    <property type="term" value="P:proteolysis"/>
    <property type="evidence" value="ECO:0007669"/>
    <property type="project" value="UniProtKB-KW"/>
</dbReference>
<evidence type="ECO:0000256" key="3">
    <source>
        <dbReference type="ARBA" id="ARBA00022801"/>
    </source>
</evidence>
<evidence type="ECO:0000256" key="1">
    <source>
        <dbReference type="ARBA" id="ARBA00007074"/>
    </source>
</evidence>
<dbReference type="PROSITE" id="PS51935">
    <property type="entry name" value="NLPC_P60"/>
    <property type="match status" value="1"/>
</dbReference>
<keyword evidence="2" id="KW-0645">Protease</keyword>
<dbReference type="OrthoDB" id="5177647at2"/>
<keyword evidence="4" id="KW-0788">Thiol protease</keyword>
<dbReference type="InterPro" id="IPR000064">
    <property type="entry name" value="NLP_P60_dom"/>
</dbReference>
<feature type="signal peptide" evidence="6">
    <location>
        <begin position="1"/>
        <end position="29"/>
    </location>
</feature>
<accession>A0A5N5RHL6</accession>
<evidence type="ECO:0000256" key="6">
    <source>
        <dbReference type="SAM" id="SignalP"/>
    </source>
</evidence>
<evidence type="ECO:0000259" key="7">
    <source>
        <dbReference type="PROSITE" id="PS51935"/>
    </source>
</evidence>
<proteinExistence type="inferred from homology"/>
<feature type="chain" id="PRO_5025063766" description="NlpC/P60 domain-containing protein" evidence="6">
    <location>
        <begin position="30"/>
        <end position="264"/>
    </location>
</feature>
<keyword evidence="6" id="KW-0732">Signal</keyword>